<reference evidence="2 3" key="1">
    <citation type="journal article" date="2015" name="Sci. Rep.">
        <title>The power of single molecule real-time sequencing technology in the de novo assembly of a eukaryotic genome.</title>
        <authorList>
            <person name="Sakai H."/>
            <person name="Naito K."/>
            <person name="Ogiso-Tanaka E."/>
            <person name="Takahashi Y."/>
            <person name="Iseki K."/>
            <person name="Muto C."/>
            <person name="Satou K."/>
            <person name="Teruya K."/>
            <person name="Shiroma A."/>
            <person name="Shimoji M."/>
            <person name="Hirano T."/>
            <person name="Itoh T."/>
            <person name="Kaga A."/>
            <person name="Tomooka N."/>
        </authorList>
    </citation>
    <scope>NUCLEOTIDE SEQUENCE [LARGE SCALE GENOMIC DNA]</scope>
    <source>
        <strain evidence="3">cv. Shumari</strain>
    </source>
</reference>
<dbReference type="AlphaFoldDB" id="A0A0S3REX2"/>
<feature type="transmembrane region" description="Helical" evidence="1">
    <location>
        <begin position="50"/>
        <end position="69"/>
    </location>
</feature>
<accession>A0A0S3REX2</accession>
<organism evidence="2 3">
    <name type="scientific">Vigna angularis var. angularis</name>
    <dbReference type="NCBI Taxonomy" id="157739"/>
    <lineage>
        <taxon>Eukaryota</taxon>
        <taxon>Viridiplantae</taxon>
        <taxon>Streptophyta</taxon>
        <taxon>Embryophyta</taxon>
        <taxon>Tracheophyta</taxon>
        <taxon>Spermatophyta</taxon>
        <taxon>Magnoliopsida</taxon>
        <taxon>eudicotyledons</taxon>
        <taxon>Gunneridae</taxon>
        <taxon>Pentapetalae</taxon>
        <taxon>rosids</taxon>
        <taxon>fabids</taxon>
        <taxon>Fabales</taxon>
        <taxon>Fabaceae</taxon>
        <taxon>Papilionoideae</taxon>
        <taxon>50 kb inversion clade</taxon>
        <taxon>NPAAA clade</taxon>
        <taxon>indigoferoid/millettioid clade</taxon>
        <taxon>Phaseoleae</taxon>
        <taxon>Vigna</taxon>
    </lineage>
</organism>
<name>A0A0S3REX2_PHAAN</name>
<sequence>MQCNWCYSCLYNLLCRRFLFFSFNKDIQIIFVIVLRLFDLNSTFMLHGVQLFRLSIGMISGIIAFIYIFY</sequence>
<feature type="non-terminal residue" evidence="2">
    <location>
        <position position="70"/>
    </location>
</feature>
<protein>
    <submittedName>
        <fullName evidence="2">Uncharacterized protein</fullName>
    </submittedName>
</protein>
<evidence type="ECO:0000313" key="3">
    <source>
        <dbReference type="Proteomes" id="UP000291084"/>
    </source>
</evidence>
<evidence type="ECO:0000256" key="1">
    <source>
        <dbReference type="SAM" id="Phobius"/>
    </source>
</evidence>
<dbReference type="EMBL" id="AP015035">
    <property type="protein sequence ID" value="BAT79088.1"/>
    <property type="molecule type" value="Genomic_DNA"/>
</dbReference>
<keyword evidence="1" id="KW-0812">Transmembrane</keyword>
<gene>
    <name evidence="2" type="primary">Vigan.02G190100</name>
    <name evidence="2" type="ORF">VIGAN_02190100</name>
</gene>
<keyword evidence="1" id="KW-1133">Transmembrane helix</keyword>
<dbReference type="Proteomes" id="UP000291084">
    <property type="component" value="Chromosome 2"/>
</dbReference>
<keyword evidence="3" id="KW-1185">Reference proteome</keyword>
<evidence type="ECO:0000313" key="2">
    <source>
        <dbReference type="EMBL" id="BAT79088.1"/>
    </source>
</evidence>
<feature type="transmembrane region" description="Helical" evidence="1">
    <location>
        <begin position="18"/>
        <end position="38"/>
    </location>
</feature>
<proteinExistence type="predicted"/>
<keyword evidence="1" id="KW-0472">Membrane</keyword>